<protein>
    <recommendedName>
        <fullName evidence="4">Glycosyltransferase RgtA/B/C/D-like domain-containing protein</fullName>
    </recommendedName>
</protein>
<feature type="transmembrane region" description="Helical" evidence="1">
    <location>
        <begin position="302"/>
        <end position="323"/>
    </location>
</feature>
<dbReference type="Proteomes" id="UP000306113">
    <property type="component" value="Unassembled WGS sequence"/>
</dbReference>
<keyword evidence="1" id="KW-0472">Membrane</keyword>
<keyword evidence="1" id="KW-0812">Transmembrane</keyword>
<proteinExistence type="predicted"/>
<accession>A0A4S3M744</accession>
<dbReference type="EMBL" id="SSMD01000011">
    <property type="protein sequence ID" value="THD71587.1"/>
    <property type="molecule type" value="Genomic_DNA"/>
</dbReference>
<dbReference type="OrthoDB" id="7826530at2"/>
<reference evidence="2 3" key="1">
    <citation type="submission" date="2019-04" db="EMBL/GenBank/DDBJ databases">
        <title>Draft genome sequence of Youngimonas vesicularis.</title>
        <authorList>
            <person name="Hameed A."/>
        </authorList>
    </citation>
    <scope>NUCLEOTIDE SEQUENCE [LARGE SCALE GENOMIC DNA]</scope>
    <source>
        <strain evidence="2 3">CC-AMW-E</strain>
    </source>
</reference>
<comment type="caution">
    <text evidence="2">The sequence shown here is derived from an EMBL/GenBank/DDBJ whole genome shotgun (WGS) entry which is preliminary data.</text>
</comment>
<dbReference type="AlphaFoldDB" id="A0A4S3M744"/>
<feature type="transmembrane region" description="Helical" evidence="1">
    <location>
        <begin position="49"/>
        <end position="74"/>
    </location>
</feature>
<feature type="transmembrane region" description="Helical" evidence="1">
    <location>
        <begin position="359"/>
        <end position="381"/>
    </location>
</feature>
<gene>
    <name evidence="2" type="ORF">E7681_17435</name>
</gene>
<sequence length="558" mass="61008">MCFLLFVAAFAVRFFAADYGYFHGDERINEAAKVLAGQLVPGQHFYPPFINYLNAVALGLLFVVGKFAGWWAGTAEYRAQYFTDPTVFYVTARMVTALTGALLAPLFYGVARAVGVTRPLALAVGAIAVVFPLGVFMAHIAKGDTGLATALVAVFWVMLRRLQGGRGWDWSLGLAVVLALSFKHSAVFVLAPLALGVIVLLAVAEGVKTALVSFGRAMAVILLLWPVLNIGILLDLQNFLDYQKIQAVMSLQSDGQGAEAGLLVLLWRGMELIFGMNPVLTAVALLTPLLLAWPGGVLQRRVALGVIWVSLMIGTVMVAVMAGPRQPEHLWIANFAGFLLLDGLVLAGLAMNARQGARLVGAGLLAAALGLQVVGSAIVLWQAAAVPIQRSVGDYLAGTFGDRKVLTSMALVVPQRKEAQGFELARMERLAQKYQITLPEMAEERIIQKSAPGALFYVNMPGVMYGLEGVEDGKIDYEVKAHAWPLQPEEWQLEYWLEQGFSVFAVQDFDEYAYRSEPQMRQGFFQQMAQQCRRLQVFEPRKRLFLEREVVVFDCAAG</sequence>
<evidence type="ECO:0000256" key="1">
    <source>
        <dbReference type="SAM" id="Phobius"/>
    </source>
</evidence>
<evidence type="ECO:0000313" key="3">
    <source>
        <dbReference type="Proteomes" id="UP000306113"/>
    </source>
</evidence>
<feature type="transmembrane region" description="Helical" evidence="1">
    <location>
        <begin position="182"/>
        <end position="204"/>
    </location>
</feature>
<dbReference type="RefSeq" id="WP_136340543.1">
    <property type="nucleotide sequence ID" value="NZ_SSMD01000011.1"/>
</dbReference>
<evidence type="ECO:0000313" key="2">
    <source>
        <dbReference type="EMBL" id="THD71587.1"/>
    </source>
</evidence>
<feature type="transmembrane region" description="Helical" evidence="1">
    <location>
        <begin position="216"/>
        <end position="234"/>
    </location>
</feature>
<feature type="transmembrane region" description="Helical" evidence="1">
    <location>
        <begin position="329"/>
        <end position="347"/>
    </location>
</feature>
<keyword evidence="3" id="KW-1185">Reference proteome</keyword>
<feature type="transmembrane region" description="Helical" evidence="1">
    <location>
        <begin position="272"/>
        <end position="293"/>
    </location>
</feature>
<feature type="transmembrane region" description="Helical" evidence="1">
    <location>
        <begin position="86"/>
        <end position="108"/>
    </location>
</feature>
<name>A0A4S3M744_9RHOB</name>
<evidence type="ECO:0008006" key="4">
    <source>
        <dbReference type="Google" id="ProtNLM"/>
    </source>
</evidence>
<feature type="transmembrane region" description="Helical" evidence="1">
    <location>
        <begin position="120"/>
        <end position="138"/>
    </location>
</feature>
<keyword evidence="1" id="KW-1133">Transmembrane helix</keyword>
<organism evidence="2 3">
    <name type="scientific">Thalassobius vesicularis</name>
    <dbReference type="NCBI Taxonomy" id="1294297"/>
    <lineage>
        <taxon>Bacteria</taxon>
        <taxon>Pseudomonadati</taxon>
        <taxon>Pseudomonadota</taxon>
        <taxon>Alphaproteobacteria</taxon>
        <taxon>Rhodobacterales</taxon>
        <taxon>Roseobacteraceae</taxon>
        <taxon>Thalassovita</taxon>
    </lineage>
</organism>